<feature type="domain" description="Chitin-binding type-4" evidence="2">
    <location>
        <begin position="22"/>
        <end position="182"/>
    </location>
</feature>
<dbReference type="InterPro" id="IPR004302">
    <property type="entry name" value="Cellulose/chitin-bd_N"/>
</dbReference>
<proteinExistence type="predicted"/>
<evidence type="ECO:0000256" key="1">
    <source>
        <dbReference type="SAM" id="SignalP"/>
    </source>
</evidence>
<reference evidence="3" key="1">
    <citation type="journal article" date="2020" name="bioRxiv">
        <title>Chromosome-level reference genome of the European wasp spider Argiope bruennichi: a resource for studies on range expansion and evolutionary adaptation.</title>
        <authorList>
            <person name="Sheffer M.M."/>
            <person name="Hoppe A."/>
            <person name="Krehenwinkel H."/>
            <person name="Uhl G."/>
            <person name="Kuss A.W."/>
            <person name="Jensen L."/>
            <person name="Jensen C."/>
            <person name="Gillespie R.G."/>
            <person name="Hoff K.J."/>
            <person name="Prost S."/>
        </authorList>
    </citation>
    <scope>NUCLEOTIDE SEQUENCE</scope>
</reference>
<evidence type="ECO:0000313" key="4">
    <source>
        <dbReference type="Proteomes" id="UP000807504"/>
    </source>
</evidence>
<organism evidence="3 4">
    <name type="scientific">Argiope bruennichi</name>
    <name type="common">Wasp spider</name>
    <name type="synonym">Aranea bruennichi</name>
    <dbReference type="NCBI Taxonomy" id="94029"/>
    <lineage>
        <taxon>Eukaryota</taxon>
        <taxon>Metazoa</taxon>
        <taxon>Ecdysozoa</taxon>
        <taxon>Arthropoda</taxon>
        <taxon>Chelicerata</taxon>
        <taxon>Arachnida</taxon>
        <taxon>Araneae</taxon>
        <taxon>Araneomorphae</taxon>
        <taxon>Entelegynae</taxon>
        <taxon>Araneoidea</taxon>
        <taxon>Araneidae</taxon>
        <taxon>Argiope</taxon>
    </lineage>
</organism>
<dbReference type="Pfam" id="PF03067">
    <property type="entry name" value="LPMO_10"/>
    <property type="match status" value="1"/>
</dbReference>
<dbReference type="PANTHER" id="PTHR21113">
    <property type="entry name" value="AGAP001705-PA"/>
    <property type="match status" value="1"/>
</dbReference>
<dbReference type="EMBL" id="JABXBU010002231">
    <property type="protein sequence ID" value="KAF8764480.1"/>
    <property type="molecule type" value="Genomic_DNA"/>
</dbReference>
<protein>
    <recommendedName>
        <fullName evidence="2">Chitin-binding type-4 domain-containing protein</fullName>
    </recommendedName>
</protein>
<reference evidence="3" key="2">
    <citation type="submission" date="2020-06" db="EMBL/GenBank/DDBJ databases">
        <authorList>
            <person name="Sheffer M."/>
        </authorList>
    </citation>
    <scope>NUCLEOTIDE SEQUENCE</scope>
</reference>
<feature type="signal peptide" evidence="1">
    <location>
        <begin position="1"/>
        <end position="21"/>
    </location>
</feature>
<gene>
    <name evidence="3" type="ORF">HNY73_022546</name>
</gene>
<evidence type="ECO:0000259" key="2">
    <source>
        <dbReference type="Pfam" id="PF03067"/>
    </source>
</evidence>
<comment type="caution">
    <text evidence="3">The sequence shown here is derived from an EMBL/GenBank/DDBJ whole genome shotgun (WGS) entry which is preliminary data.</text>
</comment>
<evidence type="ECO:0000313" key="3">
    <source>
        <dbReference type="EMBL" id="KAF8764480.1"/>
    </source>
</evidence>
<keyword evidence="1" id="KW-0732">Signal</keyword>
<feature type="chain" id="PRO_5035819552" description="Chitin-binding type-4 domain-containing protein" evidence="1">
    <location>
        <begin position="22"/>
        <end position="322"/>
    </location>
</feature>
<dbReference type="PANTHER" id="PTHR21113:SF4">
    <property type="entry name" value="CHITIN-BINDING TYPE-4 DOMAIN-CONTAINING PROTEIN"/>
    <property type="match status" value="1"/>
</dbReference>
<dbReference type="AlphaFoldDB" id="A0A8T0E4V3"/>
<dbReference type="Proteomes" id="UP000807504">
    <property type="component" value="Unassembled WGS sequence"/>
</dbReference>
<sequence length="322" mass="36156">MQMVLWTIISIWLQLPILVWSHARLMIPPSRSSMWRLGFPTKRNFNDNALYCGGIQIQWQRNGGKCGICGDPYNMPHPRENEAGGKYGEGIISGHYSPGQIMDAVVDVTTNHRGYFEFKICPNNNPKKEATQECLDKYPLKLANGGGTKYYIGNKGNGGITVKLQLPKGLSCSQCVFQWTYVAEFCRERGWWQEPASYVVSCVEPSLVQWRLRPSARSSWIGWRVGSMAEVHPGKQVSLKHRLPVGGVCGNVPKGGIRDLEQQFNRSFRDRALLGISDGLTVVGHRVVGKESELIGSWTRGLVVLLYKRLARIYCRVITVEG</sequence>
<accession>A0A8T0E4V3</accession>
<keyword evidence="4" id="KW-1185">Reference proteome</keyword>
<name>A0A8T0E4V3_ARGBR</name>